<organism evidence="1 2">
    <name type="scientific">Streptomyces koyangensis</name>
    <dbReference type="NCBI Taxonomy" id="188770"/>
    <lineage>
        <taxon>Bacteria</taxon>
        <taxon>Bacillati</taxon>
        <taxon>Actinomycetota</taxon>
        <taxon>Actinomycetes</taxon>
        <taxon>Kitasatosporales</taxon>
        <taxon>Streptomycetaceae</taxon>
        <taxon>Streptomyces</taxon>
        <taxon>Streptomyces aurantiacus group</taxon>
    </lineage>
</organism>
<gene>
    <name evidence="1" type="ORF">D0C37_30850</name>
</gene>
<evidence type="ECO:0000313" key="2">
    <source>
        <dbReference type="Proteomes" id="UP000259636"/>
    </source>
</evidence>
<dbReference type="AlphaFoldDB" id="A0A385DKY6"/>
<sequence length="832" mass="89005">MVNRSSGDRRLLAHHAVLGKHPGRTMGYEVLRSSLPGDRASGYLWRAAATGAPEGRDPEGTLPWRVFLAASDTRPTPACARVETSWDGTTDGTGAPGYTWRLALFDWPDVSDTALTWTGIDRALSALPADGAGGEDPTAVTVPDTSAAELADVVDELGFPWAAGVAALLLDDRQVALTPSPGRPLPDVAERVRVLDAICALLPYACRSWLSAATWTGQARHDLRLFFAPTVRPGQSSAVFGGAPPPGPRGDAARGYLRGLLALRAKTGDTHGLVRHLLAATGPATPAPEPYGTLKALREADLLDTVVEEIGAGAGEPAEAARVLRRYPADSLDDRRLAVLTGYLVAHVREARAGTILAAQWSGRLCAVLVEQVLAAGDPARSFERAQRYLGVVHAEVEPHRPGSFADLFHALLDAPSPPEGWAGSLIYMADDKWGRTTDRADRLLLGDEAVARTWLRYLLRNRRRSLQPLARLVRRASGERTPADAPGWLRFAAVLLGGEAESTTATDAADFASASDEGWRTTLDIAREQRRPEALRAMWPGLWRAARGDRTLGEAVAGLVPVDGRHDGGVAADADLFCAATGTSGPGMPRLALLTENAQLTAYVAALINRCSSDGELRRLAVDALLAGAPGPRGWQVTEQLAVALPGTFPGLVCEIVHDRLTGRGRPLDHVDVPPYLMKHVAARYDLGWLRTVSEFRQAAEARAPYEELARLLLEAGVPVRLPAQLLDAVAGWTVTEGPGGLEQVARAMDAAAPGSPGLRLYGALTRDERHPGLRELLTEHSRRQRAWQEAVLAELWHRGAGAPVAAVPAAEAEDPGLFRKMGRAVSRRRG</sequence>
<dbReference type="KEGG" id="sky:D0C37_30850"/>
<name>A0A385DKY6_9ACTN</name>
<accession>A0A385DKY6</accession>
<proteinExistence type="predicted"/>
<evidence type="ECO:0000313" key="1">
    <source>
        <dbReference type="EMBL" id="AXQ58574.1"/>
    </source>
</evidence>
<protein>
    <submittedName>
        <fullName evidence="1">Uncharacterized protein</fullName>
    </submittedName>
</protein>
<reference evidence="1 2" key="1">
    <citation type="submission" date="2018-08" db="EMBL/GenBank/DDBJ databases">
        <authorList>
            <person name="Ferrada E.E."/>
            <person name="Latorre B.A."/>
        </authorList>
    </citation>
    <scope>NUCLEOTIDE SEQUENCE [LARGE SCALE GENOMIC DNA]</scope>
    <source>
        <strain evidence="1 2">VK-A60T</strain>
    </source>
</reference>
<dbReference type="Proteomes" id="UP000259636">
    <property type="component" value="Chromosome"/>
</dbReference>
<dbReference type="EMBL" id="CP031742">
    <property type="protein sequence ID" value="AXQ58574.1"/>
    <property type="molecule type" value="Genomic_DNA"/>
</dbReference>